<dbReference type="RefSeq" id="WP_283399771.1">
    <property type="nucleotide sequence ID" value="NZ_FXUB01000001.1"/>
</dbReference>
<dbReference type="InterPro" id="IPR014046">
    <property type="entry name" value="C-di-AMP_synthase"/>
</dbReference>
<dbReference type="EMBL" id="FXUB01000001">
    <property type="protein sequence ID" value="SMP04917.1"/>
    <property type="molecule type" value="Genomic_DNA"/>
</dbReference>
<evidence type="ECO:0000256" key="2">
    <source>
        <dbReference type="ARBA" id="ARBA00022475"/>
    </source>
</evidence>
<dbReference type="InterPro" id="IPR034701">
    <property type="entry name" value="CdaA"/>
</dbReference>
<evidence type="ECO:0000259" key="11">
    <source>
        <dbReference type="PROSITE" id="PS51794"/>
    </source>
</evidence>
<comment type="similarity">
    <text evidence="10">Belongs to the adenylate cyclase family. DacA/CdaA subfamily.</text>
</comment>
<dbReference type="SUPFAM" id="SSF143597">
    <property type="entry name" value="YojJ-like"/>
    <property type="match status" value="1"/>
</dbReference>
<keyword evidence="3 10" id="KW-0808">Transferase</keyword>
<dbReference type="PROSITE" id="PS51794">
    <property type="entry name" value="DAC"/>
    <property type="match status" value="1"/>
</dbReference>
<evidence type="ECO:0000256" key="5">
    <source>
        <dbReference type="ARBA" id="ARBA00022695"/>
    </source>
</evidence>
<evidence type="ECO:0000256" key="1">
    <source>
        <dbReference type="ARBA" id="ARBA00000877"/>
    </source>
</evidence>
<dbReference type="HAMAP" id="MF_01499">
    <property type="entry name" value="DacA"/>
    <property type="match status" value="1"/>
</dbReference>
<name>A0ABY1NB65_9BACT</name>
<comment type="subunit">
    <text evidence="10">Probably a homodimer.</text>
</comment>
<dbReference type="InterPro" id="IPR003390">
    <property type="entry name" value="DNA_integrity_scan_DisA_N"/>
</dbReference>
<keyword evidence="8 10" id="KW-1133">Transmembrane helix</keyword>
<dbReference type="PANTHER" id="PTHR34185:SF1">
    <property type="entry name" value="DIADENYLATE CYCLASE"/>
    <property type="match status" value="1"/>
</dbReference>
<dbReference type="InterPro" id="IPR050338">
    <property type="entry name" value="DisA"/>
</dbReference>
<feature type="transmembrane region" description="Helical" evidence="10">
    <location>
        <begin position="37"/>
        <end position="53"/>
    </location>
</feature>
<protein>
    <recommendedName>
        <fullName evidence="10">Diadenylate cyclase</fullName>
        <shortName evidence="10">DAC</shortName>
        <ecNumber evidence="10">2.7.7.85</ecNumber>
    </recommendedName>
    <alternativeName>
        <fullName evidence="10">Cyclic-di-AMP synthase</fullName>
        <shortName evidence="10">c-di-AMP synthase</shortName>
    </alternativeName>
</protein>
<comment type="caution">
    <text evidence="12">The sequence shown here is derived from an EMBL/GenBank/DDBJ whole genome shotgun (WGS) entry which is preliminary data.</text>
</comment>
<evidence type="ECO:0000256" key="10">
    <source>
        <dbReference type="HAMAP-Rule" id="MF_01499"/>
    </source>
</evidence>
<keyword evidence="9 10" id="KW-0472">Membrane</keyword>
<proteinExistence type="inferred from homology"/>
<evidence type="ECO:0000313" key="13">
    <source>
        <dbReference type="Proteomes" id="UP001157911"/>
    </source>
</evidence>
<dbReference type="InterPro" id="IPR036888">
    <property type="entry name" value="DNA_integrity_DisA_N_sf"/>
</dbReference>
<dbReference type="EC" id="2.7.7.85" evidence="10"/>
<sequence length="272" mass="30351">MFLETFPRLTFWDVLDILIVAFLFYKVFTYLAETRAIQILVGLFVLLVLSVFAKFLHLYALSFIFNNLLTIGIFALIIIFQPEIRRILARIGEKQFGVFSSVEEAEKVIEEIVRACATMSEDRIGALIVIEREINVDNYVESGTVVNGEVSKELLVTIFWPGTPLHDGAVTIKRNRIHKAGAFLPLSLNQSLPQTLGTRHRAAIGITEETDAVAVVVSEETGAVSVSYSGKLIKNLDPQKLKKVLKGLLVKKSPEKRGIFQFLRGNKGEEAA</sequence>
<dbReference type="Pfam" id="PF02457">
    <property type="entry name" value="DAC"/>
    <property type="match status" value="1"/>
</dbReference>
<reference evidence="12 13" key="1">
    <citation type="submission" date="2017-05" db="EMBL/GenBank/DDBJ databases">
        <authorList>
            <person name="Varghese N."/>
            <person name="Submissions S."/>
        </authorList>
    </citation>
    <scope>NUCLEOTIDE SEQUENCE [LARGE SCALE GENOMIC DNA]</scope>
    <source>
        <strain evidence="12 13">DSM 15522</strain>
    </source>
</reference>
<dbReference type="PANTHER" id="PTHR34185">
    <property type="entry name" value="DIADENYLATE CYCLASE"/>
    <property type="match status" value="1"/>
</dbReference>
<dbReference type="Pfam" id="PF19293">
    <property type="entry name" value="CdaA_N"/>
    <property type="match status" value="1"/>
</dbReference>
<keyword evidence="6 10" id="KW-0547">Nucleotide-binding</keyword>
<feature type="transmembrane region" description="Helical" evidence="10">
    <location>
        <begin position="6"/>
        <end position="25"/>
    </location>
</feature>
<feature type="transmembrane region" description="Helical" evidence="10">
    <location>
        <begin position="59"/>
        <end position="80"/>
    </location>
</feature>
<evidence type="ECO:0000256" key="3">
    <source>
        <dbReference type="ARBA" id="ARBA00022679"/>
    </source>
</evidence>
<feature type="domain" description="DAC" evidence="11">
    <location>
        <begin position="81"/>
        <end position="238"/>
    </location>
</feature>
<dbReference type="Proteomes" id="UP001157911">
    <property type="component" value="Unassembled WGS sequence"/>
</dbReference>
<keyword evidence="5 10" id="KW-0548">Nucleotidyltransferase</keyword>
<organism evidence="12 13">
    <name type="scientific">Desulfurobacterium pacificum</name>
    <dbReference type="NCBI Taxonomy" id="240166"/>
    <lineage>
        <taxon>Bacteria</taxon>
        <taxon>Pseudomonadati</taxon>
        <taxon>Aquificota</taxon>
        <taxon>Aquificia</taxon>
        <taxon>Desulfurobacteriales</taxon>
        <taxon>Desulfurobacteriaceae</taxon>
        <taxon>Desulfurobacterium</taxon>
    </lineage>
</organism>
<keyword evidence="7 10" id="KW-0067">ATP-binding</keyword>
<dbReference type="InterPro" id="IPR045585">
    <property type="entry name" value="CdaA_N"/>
</dbReference>
<dbReference type="PIRSF" id="PIRSF004793">
    <property type="entry name" value="UCP004793"/>
    <property type="match status" value="1"/>
</dbReference>
<comment type="caution">
    <text evidence="10">Lacks conserved residue(s) required for the propagation of feature annotation.</text>
</comment>
<evidence type="ECO:0000313" key="12">
    <source>
        <dbReference type="EMBL" id="SMP04917.1"/>
    </source>
</evidence>
<gene>
    <name evidence="10" type="primary">dacA</name>
    <name evidence="12" type="ORF">SAMN06265339_0263</name>
</gene>
<keyword evidence="13" id="KW-1185">Reference proteome</keyword>
<keyword evidence="4 10" id="KW-0812">Transmembrane</keyword>
<dbReference type="Gene3D" id="3.40.1700.10">
    <property type="entry name" value="DNA integrity scanning protein, DisA, N-terminal domain"/>
    <property type="match status" value="1"/>
</dbReference>
<dbReference type="NCBIfam" id="TIGR00159">
    <property type="entry name" value="diadenylate cyclase CdaA"/>
    <property type="match status" value="1"/>
</dbReference>
<evidence type="ECO:0000256" key="4">
    <source>
        <dbReference type="ARBA" id="ARBA00022692"/>
    </source>
</evidence>
<keyword evidence="2 10" id="KW-1003">Cell membrane</keyword>
<evidence type="ECO:0000256" key="7">
    <source>
        <dbReference type="ARBA" id="ARBA00022840"/>
    </source>
</evidence>
<evidence type="ECO:0000256" key="9">
    <source>
        <dbReference type="ARBA" id="ARBA00023136"/>
    </source>
</evidence>
<evidence type="ECO:0000256" key="6">
    <source>
        <dbReference type="ARBA" id="ARBA00022741"/>
    </source>
</evidence>
<comment type="catalytic activity">
    <reaction evidence="1 10">
        <text>2 ATP = 3',3'-c-di-AMP + 2 diphosphate</text>
        <dbReference type="Rhea" id="RHEA:35655"/>
        <dbReference type="ChEBI" id="CHEBI:30616"/>
        <dbReference type="ChEBI" id="CHEBI:33019"/>
        <dbReference type="ChEBI" id="CHEBI:71500"/>
        <dbReference type="EC" id="2.7.7.85"/>
    </reaction>
</comment>
<comment type="function">
    <text evidence="10">Catalyzes the condensation of 2 ATP molecules into cyclic di-AMP (c-di-AMP), a second messenger used to regulate differing processes in different bacteria.</text>
</comment>
<accession>A0ABY1NB65</accession>
<evidence type="ECO:0000256" key="8">
    <source>
        <dbReference type="ARBA" id="ARBA00022989"/>
    </source>
</evidence>